<feature type="domain" description="HTH luxR-type" evidence="1">
    <location>
        <begin position="17"/>
        <end position="82"/>
    </location>
</feature>
<dbReference type="GO" id="GO:0003677">
    <property type="term" value="F:DNA binding"/>
    <property type="evidence" value="ECO:0007669"/>
    <property type="project" value="UniProtKB-KW"/>
</dbReference>
<dbReference type="SMART" id="SM00421">
    <property type="entry name" value="HTH_LUXR"/>
    <property type="match status" value="1"/>
</dbReference>
<dbReference type="InterPro" id="IPR016032">
    <property type="entry name" value="Sig_transdc_resp-reg_C-effctor"/>
</dbReference>
<dbReference type="AlphaFoldDB" id="A0A543FIW6"/>
<organism evidence="2 3">
    <name type="scientific">Nocardia bhagyanarayanae</name>
    <dbReference type="NCBI Taxonomy" id="1215925"/>
    <lineage>
        <taxon>Bacteria</taxon>
        <taxon>Bacillati</taxon>
        <taxon>Actinomycetota</taxon>
        <taxon>Actinomycetes</taxon>
        <taxon>Mycobacteriales</taxon>
        <taxon>Nocardiaceae</taxon>
        <taxon>Nocardia</taxon>
    </lineage>
</organism>
<dbReference type="Gene3D" id="1.10.10.10">
    <property type="entry name" value="Winged helix-like DNA-binding domain superfamily/Winged helix DNA-binding domain"/>
    <property type="match status" value="1"/>
</dbReference>
<evidence type="ECO:0000313" key="2">
    <source>
        <dbReference type="EMBL" id="TQM33644.1"/>
    </source>
</evidence>
<keyword evidence="3" id="KW-1185">Reference proteome</keyword>
<evidence type="ECO:0000259" key="1">
    <source>
        <dbReference type="PROSITE" id="PS50043"/>
    </source>
</evidence>
<sequence>MSITFGRQDGTRADARGIARRPALSGREIEVLLAWLASDSKVEVGQRLYISPGTVNTHLSRIRDKYAAVGRPAPTKAALVVRALQDALIGIDDL</sequence>
<dbReference type="PROSITE" id="PS50043">
    <property type="entry name" value="HTH_LUXR_2"/>
    <property type="match status" value="1"/>
</dbReference>
<dbReference type="InterPro" id="IPR000792">
    <property type="entry name" value="Tscrpt_reg_LuxR_C"/>
</dbReference>
<gene>
    <name evidence="2" type="ORF">FB390_5381</name>
</gene>
<dbReference type="InterPro" id="IPR036388">
    <property type="entry name" value="WH-like_DNA-bd_sf"/>
</dbReference>
<dbReference type="PRINTS" id="PR00038">
    <property type="entry name" value="HTHLUXR"/>
</dbReference>
<dbReference type="Proteomes" id="UP000316331">
    <property type="component" value="Unassembled WGS sequence"/>
</dbReference>
<name>A0A543FIW6_9NOCA</name>
<accession>A0A543FIW6</accession>
<evidence type="ECO:0000313" key="3">
    <source>
        <dbReference type="Proteomes" id="UP000316331"/>
    </source>
</evidence>
<reference evidence="2 3" key="1">
    <citation type="submission" date="2019-06" db="EMBL/GenBank/DDBJ databases">
        <title>Sequencing the genomes of 1000 actinobacteria strains.</title>
        <authorList>
            <person name="Klenk H.-P."/>
        </authorList>
    </citation>
    <scope>NUCLEOTIDE SEQUENCE [LARGE SCALE GENOMIC DNA]</scope>
    <source>
        <strain evidence="2 3">DSM 103495</strain>
    </source>
</reference>
<keyword evidence="2" id="KW-0238">DNA-binding</keyword>
<comment type="caution">
    <text evidence="2">The sequence shown here is derived from an EMBL/GenBank/DDBJ whole genome shotgun (WGS) entry which is preliminary data.</text>
</comment>
<dbReference type="RefSeq" id="WP_141811387.1">
    <property type="nucleotide sequence ID" value="NZ_VFPG01000001.1"/>
</dbReference>
<dbReference type="EMBL" id="VFPG01000001">
    <property type="protein sequence ID" value="TQM33644.1"/>
    <property type="molecule type" value="Genomic_DNA"/>
</dbReference>
<protein>
    <submittedName>
        <fullName evidence="2">DNA-binding CsgD family transcriptional regulator</fullName>
    </submittedName>
</protein>
<proteinExistence type="predicted"/>
<dbReference type="Pfam" id="PF00196">
    <property type="entry name" value="GerE"/>
    <property type="match status" value="1"/>
</dbReference>
<dbReference type="SUPFAM" id="SSF46894">
    <property type="entry name" value="C-terminal effector domain of the bipartite response regulators"/>
    <property type="match status" value="1"/>
</dbReference>
<dbReference type="OrthoDB" id="3171335at2"/>
<dbReference type="GO" id="GO:0006355">
    <property type="term" value="P:regulation of DNA-templated transcription"/>
    <property type="evidence" value="ECO:0007669"/>
    <property type="project" value="InterPro"/>
</dbReference>